<comment type="caution">
    <text evidence="2">The sequence shown here is derived from an EMBL/GenBank/DDBJ whole genome shotgun (WGS) entry which is preliminary data.</text>
</comment>
<evidence type="ECO:0000313" key="3">
    <source>
        <dbReference type="Proteomes" id="UP001472677"/>
    </source>
</evidence>
<dbReference type="Proteomes" id="UP001472677">
    <property type="component" value="Unassembled WGS sequence"/>
</dbReference>
<organism evidence="2 3">
    <name type="scientific">Hibiscus sabdariffa</name>
    <name type="common">roselle</name>
    <dbReference type="NCBI Taxonomy" id="183260"/>
    <lineage>
        <taxon>Eukaryota</taxon>
        <taxon>Viridiplantae</taxon>
        <taxon>Streptophyta</taxon>
        <taxon>Embryophyta</taxon>
        <taxon>Tracheophyta</taxon>
        <taxon>Spermatophyta</taxon>
        <taxon>Magnoliopsida</taxon>
        <taxon>eudicotyledons</taxon>
        <taxon>Gunneridae</taxon>
        <taxon>Pentapetalae</taxon>
        <taxon>rosids</taxon>
        <taxon>malvids</taxon>
        <taxon>Malvales</taxon>
        <taxon>Malvaceae</taxon>
        <taxon>Malvoideae</taxon>
        <taxon>Hibiscus</taxon>
    </lineage>
</organism>
<gene>
    <name evidence="2" type="ORF">V6N12_076470</name>
</gene>
<protein>
    <submittedName>
        <fullName evidence="2">Uncharacterized protein</fullName>
    </submittedName>
</protein>
<name>A0ABR2DBM3_9ROSI</name>
<proteinExistence type="predicted"/>
<sequence>MEEMRANTTSKADTDSESSTDVPLAAFAQPPVVLVADKAYAFTIEAVDDTAAATEEVVTLPTTPNSSLITMHTNGNTTIPLAAAPTQDATIKTSLILDNDMGKFLLRNWEVLFQFDEWMLNESTNIAATNNTIPTTQASRGNKRRSSMPDTSMTKRPRPSLPSNVKAGMSSRKNSSAEVEIQPRRGK</sequence>
<evidence type="ECO:0000256" key="1">
    <source>
        <dbReference type="SAM" id="MobiDB-lite"/>
    </source>
</evidence>
<reference evidence="2 3" key="1">
    <citation type="journal article" date="2024" name="G3 (Bethesda)">
        <title>Genome assembly of Hibiscus sabdariffa L. provides insights into metabolisms of medicinal natural products.</title>
        <authorList>
            <person name="Kim T."/>
        </authorList>
    </citation>
    <scope>NUCLEOTIDE SEQUENCE [LARGE SCALE GENOMIC DNA]</scope>
    <source>
        <strain evidence="2">TK-2024</strain>
        <tissue evidence="2">Old leaves</tissue>
    </source>
</reference>
<keyword evidence="3" id="KW-1185">Reference proteome</keyword>
<feature type="region of interest" description="Disordered" evidence="1">
    <location>
        <begin position="1"/>
        <end position="21"/>
    </location>
</feature>
<accession>A0ABR2DBM3</accession>
<dbReference type="EMBL" id="JBBPBM010000033">
    <property type="protein sequence ID" value="KAK8533191.1"/>
    <property type="molecule type" value="Genomic_DNA"/>
</dbReference>
<evidence type="ECO:0000313" key="2">
    <source>
        <dbReference type="EMBL" id="KAK8533191.1"/>
    </source>
</evidence>
<feature type="region of interest" description="Disordered" evidence="1">
    <location>
        <begin position="130"/>
        <end position="187"/>
    </location>
</feature>